<evidence type="ECO:0000313" key="2">
    <source>
        <dbReference type="Proteomes" id="UP000275846"/>
    </source>
</evidence>
<dbReference type="OrthoDB" id="425681at2759"/>
<dbReference type="Proteomes" id="UP000275846">
    <property type="component" value="Unassembled WGS sequence"/>
</dbReference>
<proteinExistence type="predicted"/>
<dbReference type="WBParaSite" id="SSLN_0000689601-mRNA-1">
    <property type="protein sequence ID" value="SSLN_0000689601-mRNA-1"/>
    <property type="gene ID" value="SSLN_0000689601"/>
</dbReference>
<name>A0A183SR36_SCHSO</name>
<accession>A0A183SR36</accession>
<dbReference type="AlphaFoldDB" id="A0A183SR36"/>
<reference evidence="3" key="1">
    <citation type="submission" date="2016-06" db="UniProtKB">
        <authorList>
            <consortium name="WormBaseParasite"/>
        </authorList>
    </citation>
    <scope>IDENTIFICATION</scope>
</reference>
<keyword evidence="2" id="KW-1185">Reference proteome</keyword>
<dbReference type="PANTHER" id="PTHR47027">
    <property type="entry name" value="REVERSE TRANSCRIPTASE DOMAIN-CONTAINING PROTEIN"/>
    <property type="match status" value="1"/>
</dbReference>
<gene>
    <name evidence="1" type="ORF">SSLN_LOCUS6684</name>
</gene>
<sequence length="270" mass="30773">MLRQVQLRWSGHLVRMDNERLAKQLFYGHVKGTQIKNVETFAYLGSTLSSKTRIEEEVAQRISKASQAFGWLQASMWNHLDCLLEPNQEAESLQYQLPPQNTEGEMARQDLGHGIVCIHAMLRQVQLRWSGHLVRMDNERLAKQLFYGHVATAACRYGGQKLRYKDILKKSLKQLQINPVTWEDLTQDRPAWKRSTKTGAVIPEANRITAAKAKSRLASGKHLGSSPPMPKPCQRAHAVNAHSARESAWSDIFEVNATIIPYQRENYALF</sequence>
<evidence type="ECO:0000313" key="3">
    <source>
        <dbReference type="WBParaSite" id="SSLN_0000689601-mRNA-1"/>
    </source>
</evidence>
<dbReference type="PANTHER" id="PTHR47027:SF26">
    <property type="entry name" value="REVERSE TRANSCRIPTASE DOMAIN-CONTAINING PROTEIN"/>
    <property type="match status" value="1"/>
</dbReference>
<reference evidence="1 2" key="2">
    <citation type="submission" date="2018-11" db="EMBL/GenBank/DDBJ databases">
        <authorList>
            <consortium name="Pathogen Informatics"/>
        </authorList>
    </citation>
    <scope>NUCLEOTIDE SEQUENCE [LARGE SCALE GENOMIC DNA]</scope>
    <source>
        <strain evidence="1 2">NST_G2</strain>
    </source>
</reference>
<protein>
    <submittedName>
        <fullName evidence="3">Reverse transcriptase domain-containing protein</fullName>
    </submittedName>
</protein>
<evidence type="ECO:0000313" key="1">
    <source>
        <dbReference type="EMBL" id="VDL93069.1"/>
    </source>
</evidence>
<dbReference type="EMBL" id="UYSU01033804">
    <property type="protein sequence ID" value="VDL93069.1"/>
    <property type="molecule type" value="Genomic_DNA"/>
</dbReference>
<organism evidence="3">
    <name type="scientific">Schistocephalus solidus</name>
    <name type="common">Tapeworm</name>
    <dbReference type="NCBI Taxonomy" id="70667"/>
    <lineage>
        <taxon>Eukaryota</taxon>
        <taxon>Metazoa</taxon>
        <taxon>Spiralia</taxon>
        <taxon>Lophotrochozoa</taxon>
        <taxon>Platyhelminthes</taxon>
        <taxon>Cestoda</taxon>
        <taxon>Eucestoda</taxon>
        <taxon>Diphyllobothriidea</taxon>
        <taxon>Diphyllobothriidae</taxon>
        <taxon>Schistocephalus</taxon>
    </lineage>
</organism>